<dbReference type="EMBL" id="WXEW01000010">
    <property type="protein sequence ID" value="NAS26356.1"/>
    <property type="molecule type" value="Genomic_DNA"/>
</dbReference>
<keyword evidence="1" id="KW-1133">Transmembrane helix</keyword>
<comment type="caution">
    <text evidence="3">The sequence shown here is derived from an EMBL/GenBank/DDBJ whole genome shotgun (WGS) entry which is preliminary data.</text>
</comment>
<proteinExistence type="predicted"/>
<evidence type="ECO:0000313" key="3">
    <source>
        <dbReference type="EMBL" id="NAS26356.1"/>
    </source>
</evidence>
<evidence type="ECO:0000313" key="4">
    <source>
        <dbReference type="Proteomes" id="UP000479526"/>
    </source>
</evidence>
<accession>A0A7C9NSC3</accession>
<reference evidence="3 4" key="1">
    <citation type="submission" date="2020-01" db="EMBL/GenBank/DDBJ databases">
        <title>Herbidospora sp. NEAU-GS84 nov., a novel actinomycete isolated from soil.</title>
        <authorList>
            <person name="Han L."/>
        </authorList>
    </citation>
    <scope>NUCLEOTIDE SEQUENCE [LARGE SCALE GENOMIC DNA]</scope>
    <source>
        <strain evidence="3 4">NEAU-GS84</strain>
    </source>
</reference>
<dbReference type="AlphaFoldDB" id="A0A7C9NSC3"/>
<feature type="chain" id="PRO_5028934110" evidence="2">
    <location>
        <begin position="27"/>
        <end position="188"/>
    </location>
</feature>
<dbReference type="Proteomes" id="UP000479526">
    <property type="component" value="Unassembled WGS sequence"/>
</dbReference>
<name>A0A7C9NSC3_9ACTN</name>
<keyword evidence="1" id="KW-0472">Membrane</keyword>
<evidence type="ECO:0000256" key="1">
    <source>
        <dbReference type="SAM" id="Phobius"/>
    </source>
</evidence>
<gene>
    <name evidence="3" type="ORF">GT755_32365</name>
</gene>
<dbReference type="RefSeq" id="WP_161483338.1">
    <property type="nucleotide sequence ID" value="NZ_WXEW01000010.1"/>
</dbReference>
<protein>
    <submittedName>
        <fullName evidence="3">Uncharacterized protein</fullName>
    </submittedName>
</protein>
<keyword evidence="2" id="KW-0732">Signal</keyword>
<keyword evidence="4" id="KW-1185">Reference proteome</keyword>
<feature type="transmembrane region" description="Helical" evidence="1">
    <location>
        <begin position="65"/>
        <end position="87"/>
    </location>
</feature>
<organism evidence="3 4">
    <name type="scientific">Herbidospora solisilvae</name>
    <dbReference type="NCBI Taxonomy" id="2696284"/>
    <lineage>
        <taxon>Bacteria</taxon>
        <taxon>Bacillati</taxon>
        <taxon>Actinomycetota</taxon>
        <taxon>Actinomycetes</taxon>
        <taxon>Streptosporangiales</taxon>
        <taxon>Streptosporangiaceae</taxon>
        <taxon>Herbidospora</taxon>
    </lineage>
</organism>
<feature type="transmembrane region" description="Helical" evidence="1">
    <location>
        <begin position="40"/>
        <end position="58"/>
    </location>
</feature>
<evidence type="ECO:0000256" key="2">
    <source>
        <dbReference type="SAM" id="SignalP"/>
    </source>
</evidence>
<feature type="signal peptide" evidence="2">
    <location>
        <begin position="1"/>
        <end position="26"/>
    </location>
</feature>
<keyword evidence="1" id="KW-0812">Transmembrane</keyword>
<sequence length="188" mass="20071">MSSRSLVLSACSLCAAGLAAPAFVDAVDLVLWQEHLDRPFAFSALAFFLATLAAAGLRRMWLRDVLMAVAGLATAATLFVGLIAFAFSSIGEDGFIDGPDPYRVRLQLSMAGLGPDTVAWLSLRRDDGLLSREWDLGCFNDDAPDDGFHSVTWTGPNSIEIRVGDGRTFPIALHPGSGRPQTTVALNC</sequence>